<dbReference type="RefSeq" id="WP_343795287.1">
    <property type="nucleotide sequence ID" value="NZ_BAAADJ010000001.1"/>
</dbReference>
<evidence type="ECO:0008006" key="3">
    <source>
        <dbReference type="Google" id="ProtNLM"/>
    </source>
</evidence>
<proteinExistence type="predicted"/>
<organism evidence="1 2">
    <name type="scientific">Bacillus carboniphilus</name>
    <dbReference type="NCBI Taxonomy" id="86663"/>
    <lineage>
        <taxon>Bacteria</taxon>
        <taxon>Bacillati</taxon>
        <taxon>Bacillota</taxon>
        <taxon>Bacilli</taxon>
        <taxon>Bacillales</taxon>
        <taxon>Bacillaceae</taxon>
        <taxon>Bacillus</taxon>
    </lineage>
</organism>
<sequence>MVLTQAQVKRNRQERILYTLDRLGFATTSQLQEIHKLGQKRNTLRIIKEMESYLHKKSHPERYGENVYYLNPLGREVIGTSKERKWNAEIVEHYLMRNDFFIYLGCPQNFEIEREIVMKLKEGNTHREEIIRCDALYKKEEVMYFLEVDRTQSMSENKKKIERYKKASDIIKKKFSNSPVIVFYTGSKIRKINIEKNLEKTGLKYEIYSREEI</sequence>
<reference evidence="1 2" key="1">
    <citation type="journal article" date="2019" name="Int. J. Syst. Evol. Microbiol.">
        <title>The Global Catalogue of Microorganisms (GCM) 10K type strain sequencing project: providing services to taxonomists for standard genome sequencing and annotation.</title>
        <authorList>
            <consortium name="The Broad Institute Genomics Platform"/>
            <consortium name="The Broad Institute Genome Sequencing Center for Infectious Disease"/>
            <person name="Wu L."/>
            <person name="Ma J."/>
        </authorList>
    </citation>
    <scope>NUCLEOTIDE SEQUENCE [LARGE SCALE GENOMIC DNA]</scope>
    <source>
        <strain evidence="1 2">JCM 9731</strain>
    </source>
</reference>
<protein>
    <recommendedName>
        <fullName evidence="3">Replication-relaxation</fullName>
    </recommendedName>
</protein>
<comment type="caution">
    <text evidence="1">The sequence shown here is derived from an EMBL/GenBank/DDBJ whole genome shotgun (WGS) entry which is preliminary data.</text>
</comment>
<name>A0ABN0VPB7_9BACI</name>
<dbReference type="Pfam" id="PF13814">
    <property type="entry name" value="Replic_Relax"/>
    <property type="match status" value="1"/>
</dbReference>
<evidence type="ECO:0000313" key="2">
    <source>
        <dbReference type="Proteomes" id="UP001500782"/>
    </source>
</evidence>
<evidence type="ECO:0000313" key="1">
    <source>
        <dbReference type="EMBL" id="GAA0313912.1"/>
    </source>
</evidence>
<accession>A0ABN0VPB7</accession>
<dbReference type="EMBL" id="BAAADJ010000001">
    <property type="protein sequence ID" value="GAA0313912.1"/>
    <property type="molecule type" value="Genomic_DNA"/>
</dbReference>
<dbReference type="InterPro" id="IPR025855">
    <property type="entry name" value="Replic_Relax"/>
</dbReference>
<dbReference type="Proteomes" id="UP001500782">
    <property type="component" value="Unassembled WGS sequence"/>
</dbReference>
<keyword evidence="2" id="KW-1185">Reference proteome</keyword>
<gene>
    <name evidence="1" type="ORF">GCM10008967_00520</name>
</gene>